<name>A0A5N6Q2N2_9ASTR</name>
<dbReference type="EMBL" id="SZYD01000001">
    <property type="protein sequence ID" value="KAD7478713.1"/>
    <property type="molecule type" value="Genomic_DNA"/>
</dbReference>
<organism evidence="2 3">
    <name type="scientific">Mikania micrantha</name>
    <name type="common">bitter vine</name>
    <dbReference type="NCBI Taxonomy" id="192012"/>
    <lineage>
        <taxon>Eukaryota</taxon>
        <taxon>Viridiplantae</taxon>
        <taxon>Streptophyta</taxon>
        <taxon>Embryophyta</taxon>
        <taxon>Tracheophyta</taxon>
        <taxon>Spermatophyta</taxon>
        <taxon>Magnoliopsida</taxon>
        <taxon>eudicotyledons</taxon>
        <taxon>Gunneridae</taxon>
        <taxon>Pentapetalae</taxon>
        <taxon>asterids</taxon>
        <taxon>campanulids</taxon>
        <taxon>Asterales</taxon>
        <taxon>Asteraceae</taxon>
        <taxon>Asteroideae</taxon>
        <taxon>Heliantheae alliance</taxon>
        <taxon>Eupatorieae</taxon>
        <taxon>Mikania</taxon>
    </lineage>
</organism>
<dbReference type="OrthoDB" id="1925325at2759"/>
<dbReference type="PANTHER" id="PTHR34280:SF16">
    <property type="match status" value="1"/>
</dbReference>
<evidence type="ECO:0000313" key="3">
    <source>
        <dbReference type="Proteomes" id="UP000326396"/>
    </source>
</evidence>
<dbReference type="AlphaFoldDB" id="A0A5N6Q2N2"/>
<keyword evidence="3" id="KW-1185">Reference proteome</keyword>
<feature type="region of interest" description="Disordered" evidence="1">
    <location>
        <begin position="1"/>
        <end position="43"/>
    </location>
</feature>
<evidence type="ECO:0000256" key="1">
    <source>
        <dbReference type="SAM" id="MobiDB-lite"/>
    </source>
</evidence>
<feature type="compositionally biased region" description="Basic and acidic residues" evidence="1">
    <location>
        <begin position="147"/>
        <end position="162"/>
    </location>
</feature>
<sequence>MGACISSHHKASATKLQPSFDPTVKPDHSSVIHPSPGTGKPSAMVEHVAVESQLPPSPSPAPATVSEFGSKEETFFDTQAWIDSDYEDEFMSVNGEFTPSRGNTPVHPSLNQGTPRLNVGVTFTDHIGPHDSTSEPSPTPTEKRRRLLDLFKESRRDKHDSNFEIVEPSNKDGKMGSDKDGLKPKSESHVGSKQGCFRSLISVRSIGKQKSPSPNLTLGGGPIAG</sequence>
<evidence type="ECO:0000313" key="2">
    <source>
        <dbReference type="EMBL" id="KAD7478713.1"/>
    </source>
</evidence>
<gene>
    <name evidence="2" type="ORF">E3N88_01849</name>
</gene>
<dbReference type="Proteomes" id="UP000326396">
    <property type="component" value="Linkage Group LG1"/>
</dbReference>
<dbReference type="InterPro" id="IPR038947">
    <property type="entry name" value="At3g27210-like"/>
</dbReference>
<protein>
    <submittedName>
        <fullName evidence="2">Uncharacterized protein</fullName>
    </submittedName>
</protein>
<dbReference type="PANTHER" id="PTHR34280">
    <property type="entry name" value="OS01G0920100 PROTEIN"/>
    <property type="match status" value="1"/>
</dbReference>
<reference evidence="2 3" key="1">
    <citation type="submission" date="2019-05" db="EMBL/GenBank/DDBJ databases">
        <title>Mikania micrantha, genome provides insights into the molecular mechanism of rapid growth.</title>
        <authorList>
            <person name="Liu B."/>
        </authorList>
    </citation>
    <scope>NUCLEOTIDE SEQUENCE [LARGE SCALE GENOMIC DNA]</scope>
    <source>
        <strain evidence="2">NLD-2019</strain>
        <tissue evidence="2">Leaf</tissue>
    </source>
</reference>
<proteinExistence type="predicted"/>
<accession>A0A5N6Q2N2</accession>
<feature type="compositionally biased region" description="Basic and acidic residues" evidence="1">
    <location>
        <begin position="169"/>
        <end position="190"/>
    </location>
</feature>
<comment type="caution">
    <text evidence="2">The sequence shown here is derived from an EMBL/GenBank/DDBJ whole genome shotgun (WGS) entry which is preliminary data.</text>
</comment>
<feature type="region of interest" description="Disordered" evidence="1">
    <location>
        <begin position="126"/>
        <end position="225"/>
    </location>
</feature>